<proteinExistence type="predicted"/>
<protein>
    <recommendedName>
        <fullName evidence="2">Zinc-ribbon domain-containing protein</fullName>
    </recommendedName>
</protein>
<gene>
    <name evidence="1" type="ORF">METZ01_LOCUS167983</name>
</gene>
<sequence length="41" mass="4601">MVLVPCYECSKEISDKASTCPGCGAPRGKGWFKDYYEDRPL</sequence>
<feature type="non-terminal residue" evidence="1">
    <location>
        <position position="41"/>
    </location>
</feature>
<accession>A0A382BNC4</accession>
<dbReference type="EMBL" id="UINC01030549">
    <property type="protein sequence ID" value="SVB15129.1"/>
    <property type="molecule type" value="Genomic_DNA"/>
</dbReference>
<dbReference type="AlphaFoldDB" id="A0A382BNC4"/>
<evidence type="ECO:0000313" key="1">
    <source>
        <dbReference type="EMBL" id="SVB15129.1"/>
    </source>
</evidence>
<name>A0A382BNC4_9ZZZZ</name>
<reference evidence="1" key="1">
    <citation type="submission" date="2018-05" db="EMBL/GenBank/DDBJ databases">
        <authorList>
            <person name="Lanie J.A."/>
            <person name="Ng W.-L."/>
            <person name="Kazmierczak K.M."/>
            <person name="Andrzejewski T.M."/>
            <person name="Davidsen T.M."/>
            <person name="Wayne K.J."/>
            <person name="Tettelin H."/>
            <person name="Glass J.I."/>
            <person name="Rusch D."/>
            <person name="Podicherti R."/>
            <person name="Tsui H.-C.T."/>
            <person name="Winkler M.E."/>
        </authorList>
    </citation>
    <scope>NUCLEOTIDE SEQUENCE</scope>
</reference>
<organism evidence="1">
    <name type="scientific">marine metagenome</name>
    <dbReference type="NCBI Taxonomy" id="408172"/>
    <lineage>
        <taxon>unclassified sequences</taxon>
        <taxon>metagenomes</taxon>
        <taxon>ecological metagenomes</taxon>
    </lineage>
</organism>
<evidence type="ECO:0008006" key="2">
    <source>
        <dbReference type="Google" id="ProtNLM"/>
    </source>
</evidence>